<dbReference type="RefSeq" id="WP_189356027.1">
    <property type="nucleotide sequence ID" value="NZ_BMYU01000002.1"/>
</dbReference>
<sequence length="673" mass="78363">MKTLRSSLINGDFKSPIQSNFSKEKWNENFSYSLRTSDCEMLHEAGTAIYDELSQIRKTLSNLYKNNFPNISRKKLLQLYCAISNRERAVVNKEFHSQNLDTNNIFSQTISNNPLENKLTLMEASNASVDAFQKAILSTINNLEIDPSPKPGNEPLEIIEFILIESHLSQIYSCYEQIWKALVWGEYKFSWIDKSKKIAKIIQSKSSSEIAFEASQIRRARFESSVAKIEFPFAKNYPRKYITTTSSGKNREYIIKDFQISSENISSHDFSTRNAFRKALENFPASFMEKEFFDEKIRLREIIDIFCYFVIFSVEIQNKFPENDEIHTSKKLSEFAIVISLVKISKAIEKASKIKLNKVKKIIDFLTYKNSNQDIWCHPIIFLEKEKFCILTSAFQAPNPNRVIEHWLVKLDTNLAEKGYIYEGNIINSINYFLNENEFLSDYDHAISKRIKIKNKLEEEIDLIFRIGSLIIIGEAKCIISTNSPQSFYRAQQILRKAASQINRKKQFFQENIIEIFKNLGWDYNPKFNYKVISLVLNSNGMHAGFPINGTPICDERILTALIRKNTYPIISKFKKNHRIDLAWIKLYSSQEELIEIFQKYLENPPQITEDIESFEYKYTNIQCHMESSLQLIYGHLIPKDIDLSDKLARTYCAPLEVDSSFNKNIPKNPLII</sequence>
<keyword evidence="2" id="KW-1185">Reference proteome</keyword>
<protein>
    <recommendedName>
        <fullName evidence="3">NERD domain-containing protein</fullName>
    </recommendedName>
</protein>
<proteinExistence type="predicted"/>
<evidence type="ECO:0000313" key="2">
    <source>
        <dbReference type="Proteomes" id="UP000653343"/>
    </source>
</evidence>
<evidence type="ECO:0000313" key="1">
    <source>
        <dbReference type="EMBL" id="GGX35241.1"/>
    </source>
</evidence>
<gene>
    <name evidence="1" type="ORF">GCM10010946_10760</name>
</gene>
<dbReference type="Proteomes" id="UP000653343">
    <property type="component" value="Unassembled WGS sequence"/>
</dbReference>
<organism evidence="1 2">
    <name type="scientific">Undibacterium squillarum</name>
    <dbReference type="NCBI Taxonomy" id="1131567"/>
    <lineage>
        <taxon>Bacteria</taxon>
        <taxon>Pseudomonadati</taxon>
        <taxon>Pseudomonadota</taxon>
        <taxon>Betaproteobacteria</taxon>
        <taxon>Burkholderiales</taxon>
        <taxon>Oxalobacteraceae</taxon>
        <taxon>Undibacterium</taxon>
    </lineage>
</organism>
<accession>A0ABQ2XV58</accession>
<reference evidence="2" key="1">
    <citation type="journal article" date="2019" name="Int. J. Syst. Evol. Microbiol.">
        <title>The Global Catalogue of Microorganisms (GCM) 10K type strain sequencing project: providing services to taxonomists for standard genome sequencing and annotation.</title>
        <authorList>
            <consortium name="The Broad Institute Genomics Platform"/>
            <consortium name="The Broad Institute Genome Sequencing Center for Infectious Disease"/>
            <person name="Wu L."/>
            <person name="Ma J."/>
        </authorList>
    </citation>
    <scope>NUCLEOTIDE SEQUENCE [LARGE SCALE GENOMIC DNA]</scope>
    <source>
        <strain evidence="2">KCTC 23917</strain>
    </source>
</reference>
<dbReference type="EMBL" id="BMYU01000002">
    <property type="protein sequence ID" value="GGX35241.1"/>
    <property type="molecule type" value="Genomic_DNA"/>
</dbReference>
<evidence type="ECO:0008006" key="3">
    <source>
        <dbReference type="Google" id="ProtNLM"/>
    </source>
</evidence>
<name>A0ABQ2XV58_9BURK</name>
<comment type="caution">
    <text evidence="1">The sequence shown here is derived from an EMBL/GenBank/DDBJ whole genome shotgun (WGS) entry which is preliminary data.</text>
</comment>